<evidence type="ECO:0000313" key="3">
    <source>
        <dbReference type="Proteomes" id="UP000007305"/>
    </source>
</evidence>
<evidence type="ECO:0000256" key="1">
    <source>
        <dbReference type="SAM" id="MobiDB-lite"/>
    </source>
</evidence>
<dbReference type="Proteomes" id="UP000007305">
    <property type="component" value="Chromosome 10"/>
</dbReference>
<feature type="compositionally biased region" description="Low complexity" evidence="1">
    <location>
        <begin position="7"/>
        <end position="17"/>
    </location>
</feature>
<protein>
    <submittedName>
        <fullName evidence="2">Uncharacterized protein</fullName>
    </submittedName>
</protein>
<reference evidence="2" key="3">
    <citation type="submission" date="2021-05" db="UniProtKB">
        <authorList>
            <consortium name="EnsemblPlants"/>
        </authorList>
    </citation>
    <scope>IDENTIFICATION</scope>
    <source>
        <strain evidence="2">cv. B73</strain>
    </source>
</reference>
<keyword evidence="3" id="KW-1185">Reference proteome</keyword>
<dbReference type="AlphaFoldDB" id="A0A804ULP4"/>
<organism evidence="2 3">
    <name type="scientific">Zea mays</name>
    <name type="common">Maize</name>
    <dbReference type="NCBI Taxonomy" id="4577"/>
    <lineage>
        <taxon>Eukaryota</taxon>
        <taxon>Viridiplantae</taxon>
        <taxon>Streptophyta</taxon>
        <taxon>Embryophyta</taxon>
        <taxon>Tracheophyta</taxon>
        <taxon>Spermatophyta</taxon>
        <taxon>Magnoliopsida</taxon>
        <taxon>Liliopsida</taxon>
        <taxon>Poales</taxon>
        <taxon>Poaceae</taxon>
        <taxon>PACMAD clade</taxon>
        <taxon>Panicoideae</taxon>
        <taxon>Andropogonodae</taxon>
        <taxon>Andropogoneae</taxon>
        <taxon>Tripsacinae</taxon>
        <taxon>Zea</taxon>
    </lineage>
</organism>
<dbReference type="InParanoid" id="A0A804ULP4"/>
<proteinExistence type="predicted"/>
<dbReference type="Gramene" id="Zm00001eb412550_T001">
    <property type="protein sequence ID" value="Zm00001eb412550_P001"/>
    <property type="gene ID" value="Zm00001eb412550"/>
</dbReference>
<reference evidence="3" key="1">
    <citation type="journal article" date="2009" name="Science">
        <title>The B73 maize genome: complexity, diversity, and dynamics.</title>
        <authorList>
            <person name="Schnable P.S."/>
            <person name="Ware D."/>
            <person name="Fulton R.S."/>
            <person name="Stein J.C."/>
            <person name="Wei F."/>
            <person name="Pasternak S."/>
            <person name="Liang C."/>
            <person name="Zhang J."/>
            <person name="Fulton L."/>
            <person name="Graves T.A."/>
            <person name="Minx P."/>
            <person name="Reily A.D."/>
            <person name="Courtney L."/>
            <person name="Kruchowski S.S."/>
            <person name="Tomlinson C."/>
            <person name="Strong C."/>
            <person name="Delehaunty K."/>
            <person name="Fronick C."/>
            <person name="Courtney B."/>
            <person name="Rock S.M."/>
            <person name="Belter E."/>
            <person name="Du F."/>
            <person name="Kim K."/>
            <person name="Abbott R.M."/>
            <person name="Cotton M."/>
            <person name="Levy A."/>
            <person name="Marchetto P."/>
            <person name="Ochoa K."/>
            <person name="Jackson S.M."/>
            <person name="Gillam B."/>
            <person name="Chen W."/>
            <person name="Yan L."/>
            <person name="Higginbotham J."/>
            <person name="Cardenas M."/>
            <person name="Waligorski J."/>
            <person name="Applebaum E."/>
            <person name="Phelps L."/>
            <person name="Falcone J."/>
            <person name="Kanchi K."/>
            <person name="Thane T."/>
            <person name="Scimone A."/>
            <person name="Thane N."/>
            <person name="Henke J."/>
            <person name="Wang T."/>
            <person name="Ruppert J."/>
            <person name="Shah N."/>
            <person name="Rotter K."/>
            <person name="Hodges J."/>
            <person name="Ingenthron E."/>
            <person name="Cordes M."/>
            <person name="Kohlberg S."/>
            <person name="Sgro J."/>
            <person name="Delgado B."/>
            <person name="Mead K."/>
            <person name="Chinwalla A."/>
            <person name="Leonard S."/>
            <person name="Crouse K."/>
            <person name="Collura K."/>
            <person name="Kudrna D."/>
            <person name="Currie J."/>
            <person name="He R."/>
            <person name="Angelova A."/>
            <person name="Rajasekar S."/>
            <person name="Mueller T."/>
            <person name="Lomeli R."/>
            <person name="Scara G."/>
            <person name="Ko A."/>
            <person name="Delaney K."/>
            <person name="Wissotski M."/>
            <person name="Lopez G."/>
            <person name="Campos D."/>
            <person name="Braidotti M."/>
            <person name="Ashley E."/>
            <person name="Golser W."/>
            <person name="Kim H."/>
            <person name="Lee S."/>
            <person name="Lin J."/>
            <person name="Dujmic Z."/>
            <person name="Kim W."/>
            <person name="Talag J."/>
            <person name="Zuccolo A."/>
            <person name="Fan C."/>
            <person name="Sebastian A."/>
            <person name="Kramer M."/>
            <person name="Spiegel L."/>
            <person name="Nascimento L."/>
            <person name="Zutavern T."/>
            <person name="Miller B."/>
            <person name="Ambroise C."/>
            <person name="Muller S."/>
            <person name="Spooner W."/>
            <person name="Narechania A."/>
            <person name="Ren L."/>
            <person name="Wei S."/>
            <person name="Kumari S."/>
            <person name="Faga B."/>
            <person name="Levy M.J."/>
            <person name="McMahan L."/>
            <person name="Van Buren P."/>
            <person name="Vaughn M.W."/>
            <person name="Ying K."/>
            <person name="Yeh C.-T."/>
            <person name="Emrich S.J."/>
            <person name="Jia Y."/>
            <person name="Kalyanaraman A."/>
            <person name="Hsia A.-P."/>
            <person name="Barbazuk W.B."/>
            <person name="Baucom R.S."/>
            <person name="Brutnell T.P."/>
            <person name="Carpita N.C."/>
            <person name="Chaparro C."/>
            <person name="Chia J.-M."/>
            <person name="Deragon J.-M."/>
            <person name="Estill J.C."/>
            <person name="Fu Y."/>
            <person name="Jeddeloh J.A."/>
            <person name="Han Y."/>
            <person name="Lee H."/>
            <person name="Li P."/>
            <person name="Lisch D.R."/>
            <person name="Liu S."/>
            <person name="Liu Z."/>
            <person name="Nagel D.H."/>
            <person name="McCann M.C."/>
            <person name="SanMiguel P."/>
            <person name="Myers A.M."/>
            <person name="Nettleton D."/>
            <person name="Nguyen J."/>
            <person name="Penning B.W."/>
            <person name="Ponnala L."/>
            <person name="Schneider K.L."/>
            <person name="Schwartz D.C."/>
            <person name="Sharma A."/>
            <person name="Soderlund C."/>
            <person name="Springer N.M."/>
            <person name="Sun Q."/>
            <person name="Wang H."/>
            <person name="Waterman M."/>
            <person name="Westerman R."/>
            <person name="Wolfgruber T.K."/>
            <person name="Yang L."/>
            <person name="Yu Y."/>
            <person name="Zhang L."/>
            <person name="Zhou S."/>
            <person name="Zhu Q."/>
            <person name="Bennetzen J.L."/>
            <person name="Dawe R.K."/>
            <person name="Jiang J."/>
            <person name="Jiang N."/>
            <person name="Presting G.G."/>
            <person name="Wessler S.R."/>
            <person name="Aluru S."/>
            <person name="Martienssen R.A."/>
            <person name="Clifton S.W."/>
            <person name="McCombie W.R."/>
            <person name="Wing R.A."/>
            <person name="Wilson R.K."/>
        </authorList>
    </citation>
    <scope>NUCLEOTIDE SEQUENCE [LARGE SCALE GENOMIC DNA]</scope>
    <source>
        <strain evidence="3">cv. B73</strain>
    </source>
</reference>
<sequence>MVYEAAAAVAARDQSQLRSREGRRGGRSRRRQPPEEKEKVVMRCSVFRILGRVLLLSKASASEKK</sequence>
<name>A0A804ULP4_MAIZE</name>
<feature type="region of interest" description="Disordered" evidence="1">
    <location>
        <begin position="7"/>
        <end position="38"/>
    </location>
</feature>
<reference evidence="2" key="2">
    <citation type="submission" date="2019-07" db="EMBL/GenBank/DDBJ databases">
        <authorList>
            <person name="Seetharam A."/>
            <person name="Woodhouse M."/>
            <person name="Cannon E."/>
        </authorList>
    </citation>
    <scope>NUCLEOTIDE SEQUENCE [LARGE SCALE GENOMIC DNA]</scope>
    <source>
        <strain evidence="2">cv. B73</strain>
    </source>
</reference>
<accession>A0A804ULP4</accession>
<dbReference type="EnsemblPlants" id="Zm00001eb412550_T001">
    <property type="protein sequence ID" value="Zm00001eb412550_P001"/>
    <property type="gene ID" value="Zm00001eb412550"/>
</dbReference>
<evidence type="ECO:0000313" key="2">
    <source>
        <dbReference type="EnsemblPlants" id="Zm00001eb412550_P001"/>
    </source>
</evidence>